<dbReference type="Proteomes" id="UP001209229">
    <property type="component" value="Unassembled WGS sequence"/>
</dbReference>
<proteinExistence type="predicted"/>
<dbReference type="RefSeq" id="WP_301190519.1">
    <property type="nucleotide sequence ID" value="NZ_JAPDPJ010000021.1"/>
</dbReference>
<organism evidence="1 2">
    <name type="scientific">Plebeiibacterium sediminum</name>
    <dbReference type="NCBI Taxonomy" id="2992112"/>
    <lineage>
        <taxon>Bacteria</taxon>
        <taxon>Pseudomonadati</taxon>
        <taxon>Bacteroidota</taxon>
        <taxon>Bacteroidia</taxon>
        <taxon>Marinilabiliales</taxon>
        <taxon>Marinilabiliaceae</taxon>
        <taxon>Plebeiibacterium</taxon>
    </lineage>
</organism>
<dbReference type="AlphaFoldDB" id="A0AAE3M4X5"/>
<dbReference type="EMBL" id="JAPDPJ010000021">
    <property type="protein sequence ID" value="MCW3786954.1"/>
    <property type="molecule type" value="Genomic_DNA"/>
</dbReference>
<sequence>MKRYIQILFILSTCTSVLYGQKQYKDTLCILLDEHSLAGLEIQKEFEEIFGSRLKNDSSDTPFYLWIRTSAKSTGYYESQLESLNVIPNFVNENSSVIVSRDKLSNMKLRTLRDSYFIINDVYLNNVGLSQVKFYIIKSKEFYNENLESINLCSAKLYETYSFKTIE</sequence>
<gene>
    <name evidence="1" type="ORF">OM075_10775</name>
</gene>
<evidence type="ECO:0000313" key="1">
    <source>
        <dbReference type="EMBL" id="MCW3786954.1"/>
    </source>
</evidence>
<comment type="caution">
    <text evidence="1">The sequence shown here is derived from an EMBL/GenBank/DDBJ whole genome shotgun (WGS) entry which is preliminary data.</text>
</comment>
<evidence type="ECO:0000313" key="2">
    <source>
        <dbReference type="Proteomes" id="UP001209229"/>
    </source>
</evidence>
<name>A0AAE3M4X5_9BACT</name>
<keyword evidence="2" id="KW-1185">Reference proteome</keyword>
<reference evidence="1" key="1">
    <citation type="submission" date="2022-10" db="EMBL/GenBank/DDBJ databases">
        <authorList>
            <person name="Yu W.X."/>
        </authorList>
    </citation>
    <scope>NUCLEOTIDE SEQUENCE</scope>
    <source>
        <strain evidence="1">AAT</strain>
    </source>
</reference>
<accession>A0AAE3M4X5</accession>
<protein>
    <submittedName>
        <fullName evidence="1">Uncharacterized protein</fullName>
    </submittedName>
</protein>